<sequence>MGLRPPTKPTLPRYRSPSVGKAGVAEVNLDSEEDKDKAQQSVREVERSRRNRDQQIGTSGGAPREAEPLAKEGSSAAADFAADEYPGQPAVKSQKITLIDKVSGRPQQSSPPAVKSSEKAGETEPSDAILLDRDAKDTATATATATSKERNTRKRRAELPSRKVRSLSRRRAPGEGDSATAAAQSRGADAAKARSEERRPFSYLRKNGGKQSYSSAKIGDEYKQPTRLLPPPPRAKVISAGQGRTSLLGRGAGATDATVTAPLGRVVWMTLDSFQT</sequence>
<organism evidence="2 3">
    <name type="scientific">Tropilaelaps mercedesae</name>
    <dbReference type="NCBI Taxonomy" id="418985"/>
    <lineage>
        <taxon>Eukaryota</taxon>
        <taxon>Metazoa</taxon>
        <taxon>Ecdysozoa</taxon>
        <taxon>Arthropoda</taxon>
        <taxon>Chelicerata</taxon>
        <taxon>Arachnida</taxon>
        <taxon>Acari</taxon>
        <taxon>Parasitiformes</taxon>
        <taxon>Mesostigmata</taxon>
        <taxon>Gamasina</taxon>
        <taxon>Dermanyssoidea</taxon>
        <taxon>Laelapidae</taxon>
        <taxon>Tropilaelaps</taxon>
    </lineage>
</organism>
<dbReference type="Proteomes" id="UP000192247">
    <property type="component" value="Unassembled WGS sequence"/>
</dbReference>
<feature type="compositionally biased region" description="Basic and acidic residues" evidence="1">
    <location>
        <begin position="189"/>
        <end position="200"/>
    </location>
</feature>
<dbReference type="AlphaFoldDB" id="A0A1V9XPS1"/>
<reference evidence="2 3" key="1">
    <citation type="journal article" date="2017" name="Gigascience">
        <title>Draft genome of the honey bee ectoparasitic mite, Tropilaelaps mercedesae, is shaped by the parasitic life history.</title>
        <authorList>
            <person name="Dong X."/>
            <person name="Armstrong S.D."/>
            <person name="Xia D."/>
            <person name="Makepeace B.L."/>
            <person name="Darby A.C."/>
            <person name="Kadowaki T."/>
        </authorList>
    </citation>
    <scope>NUCLEOTIDE SEQUENCE [LARGE SCALE GENOMIC DNA]</scope>
    <source>
        <strain evidence="2">Wuxi-XJTLU</strain>
    </source>
</reference>
<dbReference type="EMBL" id="MNPL01006315">
    <property type="protein sequence ID" value="OQR75485.1"/>
    <property type="molecule type" value="Genomic_DNA"/>
</dbReference>
<evidence type="ECO:0000313" key="2">
    <source>
        <dbReference type="EMBL" id="OQR75485.1"/>
    </source>
</evidence>
<feature type="region of interest" description="Disordered" evidence="1">
    <location>
        <begin position="1"/>
        <end position="234"/>
    </location>
</feature>
<feature type="compositionally biased region" description="Basic residues" evidence="1">
    <location>
        <begin position="151"/>
        <end position="171"/>
    </location>
</feature>
<name>A0A1V9XPS1_9ACAR</name>
<comment type="caution">
    <text evidence="2">The sequence shown here is derived from an EMBL/GenBank/DDBJ whole genome shotgun (WGS) entry which is preliminary data.</text>
</comment>
<dbReference type="InParanoid" id="A0A1V9XPS1"/>
<accession>A0A1V9XPS1</accession>
<evidence type="ECO:0000313" key="3">
    <source>
        <dbReference type="Proteomes" id="UP000192247"/>
    </source>
</evidence>
<keyword evidence="3" id="KW-1185">Reference proteome</keyword>
<evidence type="ECO:0000256" key="1">
    <source>
        <dbReference type="SAM" id="MobiDB-lite"/>
    </source>
</evidence>
<protein>
    <submittedName>
        <fullName evidence="2">Uncharacterized protein</fullName>
    </submittedName>
</protein>
<feature type="compositionally biased region" description="Basic and acidic residues" evidence="1">
    <location>
        <begin position="34"/>
        <end position="53"/>
    </location>
</feature>
<proteinExistence type="predicted"/>
<gene>
    <name evidence="2" type="ORF">BIW11_08388</name>
</gene>